<evidence type="ECO:0000256" key="1">
    <source>
        <dbReference type="SAM" id="Phobius"/>
    </source>
</evidence>
<keyword evidence="1" id="KW-1133">Transmembrane helix</keyword>
<dbReference type="RefSeq" id="WP_231488754.1">
    <property type="nucleotide sequence ID" value="NZ_BAAAZO010000012.1"/>
</dbReference>
<feature type="transmembrane region" description="Helical" evidence="1">
    <location>
        <begin position="142"/>
        <end position="159"/>
    </location>
</feature>
<feature type="transmembrane region" description="Helical" evidence="1">
    <location>
        <begin position="171"/>
        <end position="202"/>
    </location>
</feature>
<feature type="transmembrane region" description="Helical" evidence="1">
    <location>
        <begin position="85"/>
        <end position="112"/>
    </location>
</feature>
<dbReference type="EMBL" id="BAAAZO010000012">
    <property type="protein sequence ID" value="GAA3635651.1"/>
    <property type="molecule type" value="Genomic_DNA"/>
</dbReference>
<keyword evidence="3" id="KW-1185">Reference proteome</keyword>
<protein>
    <submittedName>
        <fullName evidence="2">MFS transporter</fullName>
    </submittedName>
</protein>
<keyword evidence="1" id="KW-0472">Membrane</keyword>
<dbReference type="Proteomes" id="UP001501074">
    <property type="component" value="Unassembled WGS sequence"/>
</dbReference>
<sequence>MSTNTDVDRPAGRTQRQINRDLLVWIPVLTGVLSLGWYATIANGGGDLAAQDAWTAFVARYPTSAYDLSWYGGMHPMSYSVVAPYIMSALGVRTTLMLADALSAALFTAILLRLPLRQDLAGPALLGVCGIVGNLLSGRATFALGTVFALCAVAVVFCWPHRWISWRRSQIAATALFAALATMSSPVAGLFLGLLAAALFLQKRWVEALSLGLAPTVVVLLLTWAFPFSGVQPMPFGSTLIPVALSVASFLVVPQDWKTVRITSVIYGLSVLLAWLIPSQIGSNITRMALMFAGVVLVAALPRVAPRGRKWQVTVVCLALFVSWVGAKTFSDVARTRPEQLWTSGLTPLLSELEAEHAEQGRVEVIPVRSHREASALAPYVNLARGWNRQADAERNPLFYDKGLNTETYGQWLDRWAVHLVVVANEQPDSAARQEHSLVQQGLPYLNLAWSDRNWKVYRVDTPTPLAEPDTQVQRAGQDELTLDVRKAGRILVRIPYSPWLSLVDERGGRLDAPPENTPSIDSAYTSEVFGNVNGCLIENDQDSEGDRWTTLVAPEPGTYRIAARYGLPRGTPCPDWLK</sequence>
<feature type="transmembrane region" description="Helical" evidence="1">
    <location>
        <begin position="259"/>
        <end position="277"/>
    </location>
</feature>
<accession>A0ABP7ALL4</accession>
<evidence type="ECO:0000313" key="3">
    <source>
        <dbReference type="Proteomes" id="UP001501074"/>
    </source>
</evidence>
<feature type="transmembrane region" description="Helical" evidence="1">
    <location>
        <begin position="119"/>
        <end position="136"/>
    </location>
</feature>
<feature type="transmembrane region" description="Helical" evidence="1">
    <location>
        <begin position="208"/>
        <end position="227"/>
    </location>
</feature>
<proteinExistence type="predicted"/>
<comment type="caution">
    <text evidence="2">The sequence shown here is derived from an EMBL/GenBank/DDBJ whole genome shotgun (WGS) entry which is preliminary data.</text>
</comment>
<feature type="transmembrane region" description="Helical" evidence="1">
    <location>
        <begin position="234"/>
        <end position="253"/>
    </location>
</feature>
<evidence type="ECO:0000313" key="2">
    <source>
        <dbReference type="EMBL" id="GAA3635651.1"/>
    </source>
</evidence>
<keyword evidence="1" id="KW-0812">Transmembrane</keyword>
<reference evidence="3" key="1">
    <citation type="journal article" date="2019" name="Int. J. Syst. Evol. Microbiol.">
        <title>The Global Catalogue of Microorganisms (GCM) 10K type strain sequencing project: providing services to taxonomists for standard genome sequencing and annotation.</title>
        <authorList>
            <consortium name="The Broad Institute Genomics Platform"/>
            <consortium name="The Broad Institute Genome Sequencing Center for Infectious Disease"/>
            <person name="Wu L."/>
            <person name="Ma J."/>
        </authorList>
    </citation>
    <scope>NUCLEOTIDE SEQUENCE [LARGE SCALE GENOMIC DNA]</scope>
    <source>
        <strain evidence="3">JCM 16902</strain>
    </source>
</reference>
<feature type="transmembrane region" description="Helical" evidence="1">
    <location>
        <begin position="22"/>
        <end position="39"/>
    </location>
</feature>
<gene>
    <name evidence="2" type="ORF">GCM10022223_62600</name>
</gene>
<name>A0ABP7ALL4_9ACTN</name>
<organism evidence="2 3">
    <name type="scientific">Kineosporia mesophila</name>
    <dbReference type="NCBI Taxonomy" id="566012"/>
    <lineage>
        <taxon>Bacteria</taxon>
        <taxon>Bacillati</taxon>
        <taxon>Actinomycetota</taxon>
        <taxon>Actinomycetes</taxon>
        <taxon>Kineosporiales</taxon>
        <taxon>Kineosporiaceae</taxon>
        <taxon>Kineosporia</taxon>
    </lineage>
</organism>